<sequence length="992" mass="115369">MLKMATLPKPFWGEAVNTAVYLINRSPSIPLNFQIPEKAWTEKDVGYSHLRVFGCKAFMHVPKEHRSKLDDKAIPCIFVGYGHEEFGYRLWDLEKKKTVRSRDAVFHEHEKINDLKEDKATGSSGEGAEDLTPAKTPSRKITDGEEVQAPEDETEEPTIEEDEASIDGGNDEQGEQPLPQKEEPQLRRSTREHKPSARYPSSDYILIIEEEEPENFQEVQSHQDKDCWMKAMREEMNSLHKNNTYELVELPKGRKTLKNKWVFKLKKDGDKIVRYKARLVLDVKTAFLHGDLHEEIYMDQPIGFEEQGKEHMVCKLKKSLYGLKQAPRQWYKKFDSFMMSNGYQRTNVDPCVYIRLFPDGNFIILLLYVDDMLILGQGVEKICRLKEELSKSFDMKDLGPAKQILGMAITRDRKAGKLWLSQEKYVERLLERFNMKHAKLVSTPLANHFKLSKRSCPTTKEEKEKMSPIPYSSAVGSLMYAMVCTQPDITHAVGVVSRFLSDPGKIHWEAVKWIFRYLRGTTKLCLTFGQTEPILKGYTDADMAGDLDNRKSILGYLFTFAGGVVSWQSKLQKCVVLSTTEAEYIAATEAGGHETVDDDDTLMDDISKIEINEEYARRFEHNKKREALQRYEELDKKGRIQESIESDEELESESSSEEEDLDGVVGSKRKDSEFFDALIKVQNQDPRLKQKDVKLFESDDDERSEQESKQKEKTEKKAVFLKDVVANQLIEKRPELEEEDSNDEQKNKKKSYSEEQEEIKKAFLDAAHEVDCDYDDGDDFLRDKKGANDMVDDEEVDELLRNEEEIEKQEGYELEYNFRHGENARDRIMGYSRKIEGSVRKKENARKEQRRRKQERMMIAEMERKEELKHLKNLKREEMKLKMKKVMEIAWIKEDDQCLFGMKEFDLDKYDKMMKAIFDEKYYAAEDEEFGSDEDVIEKPDFDEEDKLLGLPKGWDVLESGDGFLATRERILKQKSECIGDGDAKVEEDEEE</sequence>
<feature type="region of interest" description="Disordered" evidence="2">
    <location>
        <begin position="639"/>
        <end position="665"/>
    </location>
</feature>
<protein>
    <recommendedName>
        <fullName evidence="7">Reverse transcriptase Ty1/copia-type domain-containing protein</fullName>
    </recommendedName>
</protein>
<reference evidence="5 6" key="1">
    <citation type="journal article" date="2021" name="Commun. Biol.">
        <title>The genome of Shorea leprosula (Dipterocarpaceae) highlights the ecological relevance of drought in aseasonal tropical rainforests.</title>
        <authorList>
            <person name="Ng K.K.S."/>
            <person name="Kobayashi M.J."/>
            <person name="Fawcett J.A."/>
            <person name="Hatakeyama M."/>
            <person name="Paape T."/>
            <person name="Ng C.H."/>
            <person name="Ang C.C."/>
            <person name="Tnah L.H."/>
            <person name="Lee C.T."/>
            <person name="Nishiyama T."/>
            <person name="Sese J."/>
            <person name="O'Brien M.J."/>
            <person name="Copetti D."/>
            <person name="Mohd Noor M.I."/>
            <person name="Ong R.C."/>
            <person name="Putra M."/>
            <person name="Sireger I.Z."/>
            <person name="Indrioko S."/>
            <person name="Kosugi Y."/>
            <person name="Izuno A."/>
            <person name="Isagi Y."/>
            <person name="Lee S.L."/>
            <person name="Shimizu K.K."/>
        </authorList>
    </citation>
    <scope>NUCLEOTIDE SEQUENCE [LARGE SCALE GENOMIC DNA]</scope>
    <source>
        <strain evidence="5">214</strain>
    </source>
</reference>
<proteinExistence type="predicted"/>
<evidence type="ECO:0000256" key="2">
    <source>
        <dbReference type="SAM" id="MobiDB-lite"/>
    </source>
</evidence>
<dbReference type="Pfam" id="PF05178">
    <property type="entry name" value="Kri1"/>
    <property type="match status" value="1"/>
</dbReference>
<feature type="region of interest" description="Disordered" evidence="2">
    <location>
        <begin position="113"/>
        <end position="201"/>
    </location>
</feature>
<dbReference type="PANTHER" id="PTHR14490">
    <property type="entry name" value="ZINC FINGER, ZZ TYPE"/>
    <property type="match status" value="1"/>
</dbReference>
<accession>A0AAV5JZW8</accession>
<dbReference type="InterPro" id="IPR043502">
    <property type="entry name" value="DNA/RNA_pol_sf"/>
</dbReference>
<dbReference type="CDD" id="cd09272">
    <property type="entry name" value="RNase_HI_RT_Ty1"/>
    <property type="match status" value="1"/>
</dbReference>
<dbReference type="GO" id="GO:0005730">
    <property type="term" value="C:nucleolus"/>
    <property type="evidence" value="ECO:0007669"/>
    <property type="project" value="TreeGrafter"/>
</dbReference>
<organism evidence="5 6">
    <name type="scientific">Rubroshorea leprosula</name>
    <dbReference type="NCBI Taxonomy" id="152421"/>
    <lineage>
        <taxon>Eukaryota</taxon>
        <taxon>Viridiplantae</taxon>
        <taxon>Streptophyta</taxon>
        <taxon>Embryophyta</taxon>
        <taxon>Tracheophyta</taxon>
        <taxon>Spermatophyta</taxon>
        <taxon>Magnoliopsida</taxon>
        <taxon>eudicotyledons</taxon>
        <taxon>Gunneridae</taxon>
        <taxon>Pentapetalae</taxon>
        <taxon>rosids</taxon>
        <taxon>malvids</taxon>
        <taxon>Malvales</taxon>
        <taxon>Dipterocarpaceae</taxon>
        <taxon>Rubroshorea</taxon>
    </lineage>
</organism>
<feature type="domain" description="Retroviral polymerase SH3-like" evidence="4">
    <location>
        <begin position="55"/>
        <end position="117"/>
    </location>
</feature>
<keyword evidence="6" id="KW-1185">Reference proteome</keyword>
<gene>
    <name evidence="5" type="ORF">SLEP1_g26902</name>
</gene>
<feature type="region of interest" description="Disordered" evidence="2">
    <location>
        <begin position="690"/>
        <end position="715"/>
    </location>
</feature>
<dbReference type="Pfam" id="PF07727">
    <property type="entry name" value="RVT_2"/>
    <property type="match status" value="2"/>
</dbReference>
<evidence type="ECO:0000313" key="6">
    <source>
        <dbReference type="Proteomes" id="UP001054252"/>
    </source>
</evidence>
<feature type="coiled-coil region" evidence="1">
    <location>
        <begin position="845"/>
        <end position="884"/>
    </location>
</feature>
<name>A0AAV5JZW8_9ROSI</name>
<feature type="domain" description="Reverse transcriptase Ty1/copia-type" evidence="3">
    <location>
        <begin position="281"/>
        <end position="445"/>
    </location>
</feature>
<feature type="domain" description="Reverse transcriptase Ty1/copia-type" evidence="3">
    <location>
        <begin position="242"/>
        <end position="280"/>
    </location>
</feature>
<feature type="region of interest" description="Disordered" evidence="2">
    <location>
        <begin position="730"/>
        <end position="757"/>
    </location>
</feature>
<dbReference type="SUPFAM" id="SSF56672">
    <property type="entry name" value="DNA/RNA polymerases"/>
    <property type="match status" value="1"/>
</dbReference>
<dbReference type="InterPro" id="IPR013103">
    <property type="entry name" value="RVT_2"/>
</dbReference>
<dbReference type="GO" id="GO:0000447">
    <property type="term" value="P:endonucleolytic cleavage in ITS1 to separate SSU-rRNA from 5.8S rRNA and LSU-rRNA from tricistronic rRNA transcript (SSU-rRNA, 5.8S rRNA, LSU-rRNA)"/>
    <property type="evidence" value="ECO:0007669"/>
    <property type="project" value="TreeGrafter"/>
</dbReference>
<comment type="caution">
    <text evidence="5">The sequence shown here is derived from an EMBL/GenBank/DDBJ whole genome shotgun (WGS) entry which is preliminary data.</text>
</comment>
<dbReference type="Proteomes" id="UP001054252">
    <property type="component" value="Unassembled WGS sequence"/>
</dbReference>
<dbReference type="Pfam" id="PF25597">
    <property type="entry name" value="SH3_retrovirus"/>
    <property type="match status" value="1"/>
</dbReference>
<evidence type="ECO:0000259" key="3">
    <source>
        <dbReference type="Pfam" id="PF07727"/>
    </source>
</evidence>
<evidence type="ECO:0000313" key="5">
    <source>
        <dbReference type="EMBL" id="GKV16230.1"/>
    </source>
</evidence>
<evidence type="ECO:0008006" key="7">
    <source>
        <dbReference type="Google" id="ProtNLM"/>
    </source>
</evidence>
<evidence type="ECO:0000256" key="1">
    <source>
        <dbReference type="SAM" id="Coils"/>
    </source>
</evidence>
<dbReference type="EMBL" id="BPVZ01000045">
    <property type="protein sequence ID" value="GKV16230.1"/>
    <property type="molecule type" value="Genomic_DNA"/>
</dbReference>
<dbReference type="PANTHER" id="PTHR14490:SF5">
    <property type="entry name" value="PROTEIN KRI1 HOMOLOG"/>
    <property type="match status" value="1"/>
</dbReference>
<dbReference type="AlphaFoldDB" id="A0AAV5JZW8"/>
<dbReference type="InterPro" id="IPR057670">
    <property type="entry name" value="SH3_retrovirus"/>
</dbReference>
<feature type="compositionally biased region" description="Acidic residues" evidence="2">
    <location>
        <begin position="144"/>
        <end position="174"/>
    </location>
</feature>
<feature type="compositionally biased region" description="Basic and acidic residues" evidence="2">
    <location>
        <begin position="705"/>
        <end position="715"/>
    </location>
</feature>
<keyword evidence="1" id="KW-0175">Coiled coil</keyword>
<dbReference type="GO" id="GO:0030686">
    <property type="term" value="C:90S preribosome"/>
    <property type="evidence" value="ECO:0007669"/>
    <property type="project" value="TreeGrafter"/>
</dbReference>
<dbReference type="InterPro" id="IPR018034">
    <property type="entry name" value="Kri1"/>
</dbReference>
<evidence type="ECO:0000259" key="4">
    <source>
        <dbReference type="Pfam" id="PF25597"/>
    </source>
</evidence>
<feature type="compositionally biased region" description="Acidic residues" evidence="2">
    <location>
        <begin position="644"/>
        <end position="662"/>
    </location>
</feature>